<feature type="transmembrane region" description="Helical" evidence="1">
    <location>
        <begin position="204"/>
        <end position="224"/>
    </location>
</feature>
<keyword evidence="3" id="KW-1185">Reference proteome</keyword>
<evidence type="ECO:0000256" key="1">
    <source>
        <dbReference type="SAM" id="Phobius"/>
    </source>
</evidence>
<keyword evidence="1" id="KW-0812">Transmembrane</keyword>
<accession>A0ABT9INE6</accession>
<dbReference type="RefSeq" id="WP_305996153.1">
    <property type="nucleotide sequence ID" value="NZ_JAVALS010000004.1"/>
</dbReference>
<keyword evidence="1" id="KW-1133">Transmembrane helix</keyword>
<reference evidence="2 3" key="1">
    <citation type="submission" date="2023-08" db="EMBL/GenBank/DDBJ databases">
        <title>Arthrobacter horti sp. nov., isolated from forest soil.</title>
        <authorList>
            <person name="Park M."/>
        </authorList>
    </citation>
    <scope>NUCLEOTIDE SEQUENCE [LARGE SCALE GENOMIC DNA]</scope>
    <source>
        <strain evidence="2 3">YJM1</strain>
    </source>
</reference>
<sequence length="241" mass="25272">MTQPSNSAETPRRRRPDGPNAGILALISLLLSLAAVLIPLLLSGTRYPAPSDSSAVTADYFISHPFAATLTGTLVFGASVPLGIYAATVNARLLHLGVRVPGTGIAFYGGIAASVLLSVAGLLSWSLGQAAAGVSPRTTHLLNDFVFAVGGVGFVGGLGLLIAGIAVPSLILRLVPRWLAWTGLVLAALSELSFFGLLWPVLDILLPIGRFAGLLWLSVIGFRLPRTRHEVPRRPSDDGRR</sequence>
<protein>
    <recommendedName>
        <fullName evidence="4">DUF4386 domain-containing protein</fullName>
    </recommendedName>
</protein>
<dbReference type="EMBL" id="JAVALS010000004">
    <property type="protein sequence ID" value="MDP5227102.1"/>
    <property type="molecule type" value="Genomic_DNA"/>
</dbReference>
<feature type="transmembrane region" description="Helical" evidence="1">
    <location>
        <begin position="178"/>
        <end position="198"/>
    </location>
</feature>
<evidence type="ECO:0000313" key="2">
    <source>
        <dbReference type="EMBL" id="MDP5227102.1"/>
    </source>
</evidence>
<proteinExistence type="predicted"/>
<name>A0ABT9INE6_9MICC</name>
<evidence type="ECO:0000313" key="3">
    <source>
        <dbReference type="Proteomes" id="UP001232725"/>
    </source>
</evidence>
<feature type="transmembrane region" description="Helical" evidence="1">
    <location>
        <begin position="145"/>
        <end position="171"/>
    </location>
</feature>
<dbReference type="Proteomes" id="UP001232725">
    <property type="component" value="Unassembled WGS sequence"/>
</dbReference>
<feature type="transmembrane region" description="Helical" evidence="1">
    <location>
        <begin position="21"/>
        <end position="42"/>
    </location>
</feature>
<comment type="caution">
    <text evidence="2">The sequence shown here is derived from an EMBL/GenBank/DDBJ whole genome shotgun (WGS) entry which is preliminary data.</text>
</comment>
<feature type="transmembrane region" description="Helical" evidence="1">
    <location>
        <begin position="62"/>
        <end position="84"/>
    </location>
</feature>
<keyword evidence="1" id="KW-0472">Membrane</keyword>
<organism evidence="2 3">
    <name type="scientific">Arthrobacter horti</name>
    <dbReference type="NCBI Taxonomy" id="3068273"/>
    <lineage>
        <taxon>Bacteria</taxon>
        <taxon>Bacillati</taxon>
        <taxon>Actinomycetota</taxon>
        <taxon>Actinomycetes</taxon>
        <taxon>Micrococcales</taxon>
        <taxon>Micrococcaceae</taxon>
        <taxon>Arthrobacter</taxon>
    </lineage>
</organism>
<evidence type="ECO:0008006" key="4">
    <source>
        <dbReference type="Google" id="ProtNLM"/>
    </source>
</evidence>
<gene>
    <name evidence="2" type="ORF">Q9R02_08065</name>
</gene>
<feature type="transmembrane region" description="Helical" evidence="1">
    <location>
        <begin position="105"/>
        <end position="125"/>
    </location>
</feature>